<dbReference type="PANTHER" id="PTHR42789">
    <property type="entry name" value="D-ISOMER SPECIFIC 2-HYDROXYACID DEHYDROGENASE FAMILY PROTEIN (AFU_ORTHOLOGUE AFUA_6G10090)"/>
    <property type="match status" value="1"/>
</dbReference>
<comment type="similarity">
    <text evidence="1 4">Belongs to the D-isomer specific 2-hydroxyacid dehydrogenase family.</text>
</comment>
<dbReference type="Proteomes" id="UP000326336">
    <property type="component" value="Unassembled WGS sequence"/>
</dbReference>
<feature type="region of interest" description="Disordered" evidence="5">
    <location>
        <begin position="98"/>
        <end position="129"/>
    </location>
</feature>
<evidence type="ECO:0000256" key="4">
    <source>
        <dbReference type="RuleBase" id="RU003719"/>
    </source>
</evidence>
<feature type="domain" description="D-isomer specific 2-hydroxyacid dehydrogenase NAD-binding" evidence="7">
    <location>
        <begin position="178"/>
        <end position="351"/>
    </location>
</feature>
<dbReference type="Pfam" id="PF02826">
    <property type="entry name" value="2-Hacid_dh_C"/>
    <property type="match status" value="1"/>
</dbReference>
<dbReference type="CDD" id="cd12169">
    <property type="entry name" value="PGDH_like_1"/>
    <property type="match status" value="1"/>
</dbReference>
<protein>
    <submittedName>
        <fullName evidence="8">D-2-hydroxyacid dehydrogenase family protein</fullName>
    </submittedName>
</protein>
<dbReference type="EMBL" id="RQSP01000039">
    <property type="protein sequence ID" value="KAB5605648.1"/>
    <property type="molecule type" value="Genomic_DNA"/>
</dbReference>
<dbReference type="Pfam" id="PF00389">
    <property type="entry name" value="2-Hacid_dh"/>
    <property type="match status" value="1"/>
</dbReference>
<dbReference type="PANTHER" id="PTHR42789:SF1">
    <property type="entry name" value="D-ISOMER SPECIFIC 2-HYDROXYACID DEHYDROGENASE FAMILY PROTEIN (AFU_ORTHOLOGUE AFUA_6G10090)"/>
    <property type="match status" value="1"/>
</dbReference>
<accession>A0A5N5REG8</accession>
<proteinExistence type="inferred from homology"/>
<dbReference type="GO" id="GO:0051287">
    <property type="term" value="F:NAD binding"/>
    <property type="evidence" value="ECO:0007669"/>
    <property type="project" value="InterPro"/>
</dbReference>
<dbReference type="SUPFAM" id="SSF51735">
    <property type="entry name" value="NAD(P)-binding Rossmann-fold domains"/>
    <property type="match status" value="1"/>
</dbReference>
<dbReference type="InterPro" id="IPR006139">
    <property type="entry name" value="D-isomer_2_OHA_DH_cat_dom"/>
</dbReference>
<feature type="domain" description="D-isomer specific 2-hydroxyacid dehydrogenase catalytic" evidence="6">
    <location>
        <begin position="137"/>
        <end position="382"/>
    </location>
</feature>
<evidence type="ECO:0000256" key="2">
    <source>
        <dbReference type="ARBA" id="ARBA00023002"/>
    </source>
</evidence>
<gene>
    <name evidence="8" type="ORF">EHS19_08865</name>
</gene>
<keyword evidence="3" id="KW-0520">NAD</keyword>
<keyword evidence="9" id="KW-1185">Reference proteome</keyword>
<dbReference type="InterPro" id="IPR050857">
    <property type="entry name" value="D-2-hydroxyacid_DH"/>
</dbReference>
<comment type="caution">
    <text evidence="8">The sequence shown here is derived from an EMBL/GenBank/DDBJ whole genome shotgun (WGS) entry which is preliminary data.</text>
</comment>
<dbReference type="Gene3D" id="3.40.50.720">
    <property type="entry name" value="NAD(P)-binding Rossmann-like Domain"/>
    <property type="match status" value="2"/>
</dbReference>
<evidence type="ECO:0000259" key="6">
    <source>
        <dbReference type="Pfam" id="PF00389"/>
    </source>
</evidence>
<evidence type="ECO:0000313" key="9">
    <source>
        <dbReference type="Proteomes" id="UP000326336"/>
    </source>
</evidence>
<dbReference type="OrthoDB" id="4324715at2"/>
<reference evidence="8 9" key="1">
    <citation type="journal article" date="2019" name="Int. J. Syst. Evol. Microbiol.">
        <title>Bifidobacterium jacchi sp. nov., isolated from the faeces of a baby common marmoset (Callithrix jacchus).</title>
        <authorList>
            <person name="Modesto M."/>
            <person name="Watanabe K."/>
            <person name="Arita M."/>
            <person name="Satti M."/>
            <person name="Oki K."/>
            <person name="Sciavilla P."/>
            <person name="Patavino C."/>
            <person name="Camma C."/>
            <person name="Michelini S."/>
            <person name="Sgorbati B."/>
            <person name="Mattarelli P."/>
        </authorList>
    </citation>
    <scope>NUCLEOTIDE SEQUENCE [LARGE SCALE GENOMIC DNA]</scope>
    <source>
        <strain evidence="8 9">MRM 9.3</strain>
    </source>
</reference>
<evidence type="ECO:0000256" key="5">
    <source>
        <dbReference type="SAM" id="MobiDB-lite"/>
    </source>
</evidence>
<evidence type="ECO:0000259" key="7">
    <source>
        <dbReference type="Pfam" id="PF02826"/>
    </source>
</evidence>
<dbReference type="InterPro" id="IPR006140">
    <property type="entry name" value="D-isomer_DH_NAD-bd"/>
</dbReference>
<sequence length="382" mass="40893">MNEHTRHVIASTVTSSGAEPPYIETQSDRTDLPLAVMPCVVASMIEPFRANLPLLHDVARVRMYTDTTLDENEITRRAAGADAVMVIGFHVGDSLLGRLGINPPNPSNRRGDSRTDSDGNSDGISHIDSHGGGNTVRCFAFGGTGVASYIDLDAARSRGISVRNVVHYGDSSVAEHAFALLMELSRGVGRQDAAVRRGDWSGLDGFALNGKTLGIAGFGGIGRAVARIARGFGMRVAVWNSHVDPVAARELGVKLVDDLGDLMARSDAFSVHLPLLESTAGLITAEHLDRLQPGTLFVNTARAEVIEHGALTARLARGDIRAGLDVFEHEPLPANDPLRSMPNVVLTPHVAWRDDEAYVSLTRQVFQSVASFFKGGDYNAVV</sequence>
<name>A0A5N5REG8_9BIFI</name>
<keyword evidence="2 4" id="KW-0560">Oxidoreductase</keyword>
<organism evidence="8 9">
    <name type="scientific">Bifidobacterium jacchi</name>
    <dbReference type="NCBI Taxonomy" id="2490545"/>
    <lineage>
        <taxon>Bacteria</taxon>
        <taxon>Bacillati</taxon>
        <taxon>Actinomycetota</taxon>
        <taxon>Actinomycetes</taxon>
        <taxon>Bifidobacteriales</taxon>
        <taxon>Bifidobacteriaceae</taxon>
        <taxon>Bifidobacterium</taxon>
    </lineage>
</organism>
<evidence type="ECO:0000256" key="3">
    <source>
        <dbReference type="ARBA" id="ARBA00023027"/>
    </source>
</evidence>
<dbReference type="AlphaFoldDB" id="A0A5N5REG8"/>
<evidence type="ECO:0000313" key="8">
    <source>
        <dbReference type="EMBL" id="KAB5605648.1"/>
    </source>
</evidence>
<dbReference type="InterPro" id="IPR036291">
    <property type="entry name" value="NAD(P)-bd_dom_sf"/>
</dbReference>
<dbReference type="GO" id="GO:0016616">
    <property type="term" value="F:oxidoreductase activity, acting on the CH-OH group of donors, NAD or NADP as acceptor"/>
    <property type="evidence" value="ECO:0007669"/>
    <property type="project" value="InterPro"/>
</dbReference>
<evidence type="ECO:0000256" key="1">
    <source>
        <dbReference type="ARBA" id="ARBA00005854"/>
    </source>
</evidence>